<keyword evidence="1" id="KW-0812">Transmembrane</keyword>
<protein>
    <submittedName>
        <fullName evidence="2">Uncharacterized protein</fullName>
    </submittedName>
</protein>
<dbReference type="InterPro" id="IPR053018">
    <property type="entry name" value="Elsinochrome_Biosynth-Asso"/>
</dbReference>
<feature type="transmembrane region" description="Helical" evidence="1">
    <location>
        <begin position="195"/>
        <end position="216"/>
    </location>
</feature>
<gene>
    <name evidence="2" type="ORF">QBC42DRAFT_224013</name>
</gene>
<feature type="transmembrane region" description="Helical" evidence="1">
    <location>
        <begin position="268"/>
        <end position="287"/>
    </location>
</feature>
<dbReference type="PANTHER" id="PTHR37577:SF1">
    <property type="entry name" value="INTEGRAL MEMBRANE PROTEIN"/>
    <property type="match status" value="1"/>
</dbReference>
<dbReference type="PANTHER" id="PTHR37577">
    <property type="entry name" value="INTEGRAL MEMBRANE PROTEIN"/>
    <property type="match status" value="1"/>
</dbReference>
<dbReference type="AlphaFoldDB" id="A0AAV9HSX3"/>
<sequence length="321" mass="34562">MAVFAGKSCTEIPDAVPSDAGIAGAGVLLSSTITASVALLISGSLIFQDVTASRSSSSPSQSRKNPSVIRRKLLNGYSDQQILVGIGLQSVGLVTANRIVPYHFFLIWMMALLSMATHNAALLTLVHDFKRDWVLRWMRQLLMLANLALSCVYGVYILQSKIKDLPDTLPIACVWTWEPEPDADTAPRGLGGLDVVGTIVAMAGNVVIFGLATWYLQSRRQKYFRAVQVGGLVLMSGIAVGAMTRAYLLSQAFGKPDVKLSDEGEKTWSFGQLLGMLMLVLPVISVIEIMRGEVSVAPPVPDDGDDREPLVVQEMVAGGKV</sequence>
<feature type="transmembrane region" description="Helical" evidence="1">
    <location>
        <begin position="82"/>
        <end position="100"/>
    </location>
</feature>
<comment type="caution">
    <text evidence="2">The sequence shown here is derived from an EMBL/GenBank/DDBJ whole genome shotgun (WGS) entry which is preliminary data.</text>
</comment>
<keyword evidence="1" id="KW-1133">Transmembrane helix</keyword>
<evidence type="ECO:0000256" key="1">
    <source>
        <dbReference type="SAM" id="Phobius"/>
    </source>
</evidence>
<dbReference type="Proteomes" id="UP001321749">
    <property type="component" value="Unassembled WGS sequence"/>
</dbReference>
<feature type="transmembrane region" description="Helical" evidence="1">
    <location>
        <begin position="20"/>
        <end position="47"/>
    </location>
</feature>
<reference evidence="2" key="2">
    <citation type="submission" date="2023-06" db="EMBL/GenBank/DDBJ databases">
        <authorList>
            <consortium name="Lawrence Berkeley National Laboratory"/>
            <person name="Mondo S.J."/>
            <person name="Hensen N."/>
            <person name="Bonometti L."/>
            <person name="Westerberg I."/>
            <person name="Brannstrom I.O."/>
            <person name="Guillou S."/>
            <person name="Cros-Aarteil S."/>
            <person name="Calhoun S."/>
            <person name="Haridas S."/>
            <person name="Kuo A."/>
            <person name="Pangilinan J."/>
            <person name="Riley R."/>
            <person name="Labutti K."/>
            <person name="Andreopoulos B."/>
            <person name="Lipzen A."/>
            <person name="Chen C."/>
            <person name="Yanf M."/>
            <person name="Daum C."/>
            <person name="Ng V."/>
            <person name="Clum A."/>
            <person name="Steindorff A."/>
            <person name="Ohm R."/>
            <person name="Martin F."/>
            <person name="Silar P."/>
            <person name="Natvig D."/>
            <person name="Lalanne C."/>
            <person name="Gautier V."/>
            <person name="Ament-Velasquez S.L."/>
            <person name="Kruys A."/>
            <person name="Hutchinson M.I."/>
            <person name="Powell A.J."/>
            <person name="Barry K."/>
            <person name="Miller A.N."/>
            <person name="Grigoriev I.V."/>
            <person name="Debuchy R."/>
            <person name="Gladieux P."/>
            <person name="Thoren M.H."/>
            <person name="Johannesson H."/>
        </authorList>
    </citation>
    <scope>NUCLEOTIDE SEQUENCE</scope>
    <source>
        <strain evidence="2">PSN324</strain>
    </source>
</reference>
<organism evidence="2 3">
    <name type="scientific">Cladorrhinum samala</name>
    <dbReference type="NCBI Taxonomy" id="585594"/>
    <lineage>
        <taxon>Eukaryota</taxon>
        <taxon>Fungi</taxon>
        <taxon>Dikarya</taxon>
        <taxon>Ascomycota</taxon>
        <taxon>Pezizomycotina</taxon>
        <taxon>Sordariomycetes</taxon>
        <taxon>Sordariomycetidae</taxon>
        <taxon>Sordariales</taxon>
        <taxon>Podosporaceae</taxon>
        <taxon>Cladorrhinum</taxon>
    </lineage>
</organism>
<feature type="transmembrane region" description="Helical" evidence="1">
    <location>
        <begin position="223"/>
        <end position="248"/>
    </location>
</feature>
<dbReference type="EMBL" id="MU864966">
    <property type="protein sequence ID" value="KAK4462871.1"/>
    <property type="molecule type" value="Genomic_DNA"/>
</dbReference>
<proteinExistence type="predicted"/>
<feature type="transmembrane region" description="Helical" evidence="1">
    <location>
        <begin position="106"/>
        <end position="129"/>
    </location>
</feature>
<reference evidence="2" key="1">
    <citation type="journal article" date="2023" name="Mol. Phylogenet. Evol.">
        <title>Genome-scale phylogeny and comparative genomics of the fungal order Sordariales.</title>
        <authorList>
            <person name="Hensen N."/>
            <person name="Bonometti L."/>
            <person name="Westerberg I."/>
            <person name="Brannstrom I.O."/>
            <person name="Guillou S."/>
            <person name="Cros-Aarteil S."/>
            <person name="Calhoun S."/>
            <person name="Haridas S."/>
            <person name="Kuo A."/>
            <person name="Mondo S."/>
            <person name="Pangilinan J."/>
            <person name="Riley R."/>
            <person name="LaButti K."/>
            <person name="Andreopoulos B."/>
            <person name="Lipzen A."/>
            <person name="Chen C."/>
            <person name="Yan M."/>
            <person name="Daum C."/>
            <person name="Ng V."/>
            <person name="Clum A."/>
            <person name="Steindorff A."/>
            <person name="Ohm R.A."/>
            <person name="Martin F."/>
            <person name="Silar P."/>
            <person name="Natvig D.O."/>
            <person name="Lalanne C."/>
            <person name="Gautier V."/>
            <person name="Ament-Velasquez S.L."/>
            <person name="Kruys A."/>
            <person name="Hutchinson M.I."/>
            <person name="Powell A.J."/>
            <person name="Barry K."/>
            <person name="Miller A.N."/>
            <person name="Grigoriev I.V."/>
            <person name="Debuchy R."/>
            <person name="Gladieux P."/>
            <person name="Hiltunen Thoren M."/>
            <person name="Johannesson H."/>
        </authorList>
    </citation>
    <scope>NUCLEOTIDE SEQUENCE</scope>
    <source>
        <strain evidence="2">PSN324</strain>
    </source>
</reference>
<evidence type="ECO:0000313" key="2">
    <source>
        <dbReference type="EMBL" id="KAK4462871.1"/>
    </source>
</evidence>
<accession>A0AAV9HSX3</accession>
<feature type="transmembrane region" description="Helical" evidence="1">
    <location>
        <begin position="141"/>
        <end position="159"/>
    </location>
</feature>
<evidence type="ECO:0000313" key="3">
    <source>
        <dbReference type="Proteomes" id="UP001321749"/>
    </source>
</evidence>
<keyword evidence="3" id="KW-1185">Reference proteome</keyword>
<name>A0AAV9HSX3_9PEZI</name>
<keyword evidence="1" id="KW-0472">Membrane</keyword>